<keyword evidence="2" id="KW-1185">Reference proteome</keyword>
<dbReference type="Proteomes" id="UP001237592">
    <property type="component" value="Unassembled WGS sequence"/>
</dbReference>
<sequence length="102" mass="11593">MEPHSRLQTHQAHQALPHRHPRLPTFLMHITVDKACLAELRQLVVKTCGGMLSFMRVEAVDHAERMKVWLCVTEPALRLTMDAVMRLLPAAEFGRISQGKSL</sequence>
<protein>
    <recommendedName>
        <fullName evidence="3">DUF4911 domain-containing protein</fullName>
    </recommendedName>
</protein>
<evidence type="ECO:0008006" key="3">
    <source>
        <dbReference type="Google" id="ProtNLM"/>
    </source>
</evidence>
<evidence type="ECO:0000313" key="2">
    <source>
        <dbReference type="Proteomes" id="UP001237592"/>
    </source>
</evidence>
<organism evidence="1 2">
    <name type="scientific">Janthinobacterium lividum</name>
    <dbReference type="NCBI Taxonomy" id="29581"/>
    <lineage>
        <taxon>Bacteria</taxon>
        <taxon>Pseudomonadati</taxon>
        <taxon>Pseudomonadota</taxon>
        <taxon>Betaproteobacteria</taxon>
        <taxon>Burkholderiales</taxon>
        <taxon>Oxalobacteraceae</taxon>
        <taxon>Janthinobacterium</taxon>
    </lineage>
</organism>
<reference evidence="1 2" key="1">
    <citation type="submission" date="2023-08" db="EMBL/GenBank/DDBJ databases">
        <title>Draft genome sequence of Janthinobacterium lividum.</title>
        <authorList>
            <person name="Chun B.H."/>
            <person name="Lee Y."/>
        </authorList>
    </citation>
    <scope>NUCLEOTIDE SEQUENCE [LARGE SCALE GENOMIC DNA]</scope>
    <source>
        <strain evidence="1 2">AMJK</strain>
    </source>
</reference>
<evidence type="ECO:0000313" key="1">
    <source>
        <dbReference type="EMBL" id="MDQ4626471.1"/>
    </source>
</evidence>
<dbReference type="RefSeq" id="WP_225317423.1">
    <property type="nucleotide sequence ID" value="NZ_CP048832.1"/>
</dbReference>
<proteinExistence type="predicted"/>
<dbReference type="GeneID" id="56948833"/>
<name>A0ABU0XW52_9BURK</name>
<gene>
    <name evidence="1" type="ORF">RB624_11310</name>
</gene>
<accession>A0ABU0XW52</accession>
<dbReference type="EMBL" id="JAVFKP010000002">
    <property type="protein sequence ID" value="MDQ4626471.1"/>
    <property type="molecule type" value="Genomic_DNA"/>
</dbReference>
<comment type="caution">
    <text evidence="1">The sequence shown here is derived from an EMBL/GenBank/DDBJ whole genome shotgun (WGS) entry which is preliminary data.</text>
</comment>